<dbReference type="Proteomes" id="UP000813462">
    <property type="component" value="Unassembled WGS sequence"/>
</dbReference>
<comment type="caution">
    <text evidence="8">The sequence shown here is derived from an EMBL/GenBank/DDBJ whole genome shotgun (WGS) entry which is preliminary data.</text>
</comment>
<evidence type="ECO:0000313" key="9">
    <source>
        <dbReference type="Proteomes" id="UP000813462"/>
    </source>
</evidence>
<dbReference type="InterPro" id="IPR005150">
    <property type="entry name" value="Cellulose_synth"/>
</dbReference>
<evidence type="ECO:0000256" key="5">
    <source>
        <dbReference type="ARBA" id="ARBA00022989"/>
    </source>
</evidence>
<accession>A0A978W093</accession>
<dbReference type="GO" id="GO:0071555">
    <property type="term" value="P:cell wall organization"/>
    <property type="evidence" value="ECO:0007669"/>
    <property type="project" value="UniProtKB-KW"/>
</dbReference>
<proteinExistence type="predicted"/>
<protein>
    <submittedName>
        <fullName evidence="8">Uncharacterized protein</fullName>
    </submittedName>
</protein>
<evidence type="ECO:0000256" key="7">
    <source>
        <dbReference type="ARBA" id="ARBA00023316"/>
    </source>
</evidence>
<dbReference type="Pfam" id="PF03552">
    <property type="entry name" value="Cellulose_synt"/>
    <property type="match status" value="1"/>
</dbReference>
<dbReference type="GO" id="GO:0016020">
    <property type="term" value="C:membrane"/>
    <property type="evidence" value="ECO:0007669"/>
    <property type="project" value="InterPro"/>
</dbReference>
<dbReference type="GO" id="GO:0016760">
    <property type="term" value="F:cellulose synthase (UDP-forming) activity"/>
    <property type="evidence" value="ECO:0007669"/>
    <property type="project" value="InterPro"/>
</dbReference>
<dbReference type="AlphaFoldDB" id="A0A978W093"/>
<keyword evidence="7" id="KW-0961">Cell wall biogenesis/degradation</keyword>
<keyword evidence="4" id="KW-0812">Transmembrane</keyword>
<dbReference type="EMBL" id="JAEACU010000001">
    <property type="protein sequence ID" value="KAH7545377.1"/>
    <property type="molecule type" value="Genomic_DNA"/>
</dbReference>
<dbReference type="PANTHER" id="PTHR13301">
    <property type="entry name" value="X-BOX TRANSCRIPTION FACTOR-RELATED"/>
    <property type="match status" value="1"/>
</dbReference>
<keyword evidence="2" id="KW-0328">Glycosyltransferase</keyword>
<keyword evidence="3" id="KW-0808">Transferase</keyword>
<comment type="subcellular location">
    <subcellularLocation>
        <location evidence="1">Endomembrane system</location>
    </subcellularLocation>
</comment>
<sequence length="144" mass="16112">MYSSNSESVRDAVCFFLDEEQGHEIAFVQFPQVFDNITENDIYSSSLRLTSKVEPKSKIKPATKKKKNQAEEDGLGLDVCYAELWFSLCWIVNVGFSMFVLDGTSIVTVSRTGSQKGSVKMIKWSKTVSPRSVSLKLVETVEPS</sequence>
<keyword evidence="5" id="KW-1133">Transmembrane helix</keyword>
<reference evidence="8" key="1">
    <citation type="journal article" date="2021" name="Front. Plant Sci.">
        <title>Chromosome-Scale Genome Assembly for Chinese Sour Jujube and Insights Into Its Genome Evolution and Domestication Signature.</title>
        <authorList>
            <person name="Shen L.-Y."/>
            <person name="Luo H."/>
            <person name="Wang X.-L."/>
            <person name="Wang X.-M."/>
            <person name="Qiu X.-J."/>
            <person name="Liu H."/>
            <person name="Zhou S.-S."/>
            <person name="Jia K.-H."/>
            <person name="Nie S."/>
            <person name="Bao Y.-T."/>
            <person name="Zhang R.-G."/>
            <person name="Yun Q.-Z."/>
            <person name="Chai Y.-H."/>
            <person name="Lu J.-Y."/>
            <person name="Li Y."/>
            <person name="Zhao S.-W."/>
            <person name="Mao J.-F."/>
            <person name="Jia S.-G."/>
            <person name="Mao Y.-M."/>
        </authorList>
    </citation>
    <scope>NUCLEOTIDE SEQUENCE</scope>
    <source>
        <strain evidence="8">AT0</strain>
        <tissue evidence="8">Leaf</tissue>
    </source>
</reference>
<evidence type="ECO:0000256" key="4">
    <source>
        <dbReference type="ARBA" id="ARBA00022692"/>
    </source>
</evidence>
<evidence type="ECO:0000256" key="2">
    <source>
        <dbReference type="ARBA" id="ARBA00022676"/>
    </source>
</evidence>
<organism evidence="8 9">
    <name type="scientific">Ziziphus jujuba var. spinosa</name>
    <dbReference type="NCBI Taxonomy" id="714518"/>
    <lineage>
        <taxon>Eukaryota</taxon>
        <taxon>Viridiplantae</taxon>
        <taxon>Streptophyta</taxon>
        <taxon>Embryophyta</taxon>
        <taxon>Tracheophyta</taxon>
        <taxon>Spermatophyta</taxon>
        <taxon>Magnoliopsida</taxon>
        <taxon>eudicotyledons</taxon>
        <taxon>Gunneridae</taxon>
        <taxon>Pentapetalae</taxon>
        <taxon>rosids</taxon>
        <taxon>fabids</taxon>
        <taxon>Rosales</taxon>
        <taxon>Rhamnaceae</taxon>
        <taxon>Paliureae</taxon>
        <taxon>Ziziphus</taxon>
    </lineage>
</organism>
<dbReference type="GO" id="GO:0012505">
    <property type="term" value="C:endomembrane system"/>
    <property type="evidence" value="ECO:0007669"/>
    <property type="project" value="UniProtKB-SubCell"/>
</dbReference>
<name>A0A978W093_ZIZJJ</name>
<evidence type="ECO:0000313" key="8">
    <source>
        <dbReference type="EMBL" id="KAH7545377.1"/>
    </source>
</evidence>
<keyword evidence="6" id="KW-0472">Membrane</keyword>
<dbReference type="GO" id="GO:0030244">
    <property type="term" value="P:cellulose biosynthetic process"/>
    <property type="evidence" value="ECO:0007669"/>
    <property type="project" value="InterPro"/>
</dbReference>
<gene>
    <name evidence="8" type="ORF">FEM48_Zijuj01G0087100</name>
</gene>
<evidence type="ECO:0000256" key="1">
    <source>
        <dbReference type="ARBA" id="ARBA00004308"/>
    </source>
</evidence>
<evidence type="ECO:0000256" key="3">
    <source>
        <dbReference type="ARBA" id="ARBA00022679"/>
    </source>
</evidence>
<evidence type="ECO:0000256" key="6">
    <source>
        <dbReference type="ARBA" id="ARBA00023136"/>
    </source>
</evidence>